<dbReference type="PROSITE" id="PS50089">
    <property type="entry name" value="ZF_RING_2"/>
    <property type="match status" value="1"/>
</dbReference>
<evidence type="ECO:0000259" key="7">
    <source>
        <dbReference type="PROSITE" id="PS50089"/>
    </source>
</evidence>
<protein>
    <submittedName>
        <fullName evidence="8">E3 ubiquitin protein ligase DRIP2-like</fullName>
    </submittedName>
</protein>
<dbReference type="InterPro" id="IPR017907">
    <property type="entry name" value="Znf_RING_CS"/>
</dbReference>
<accession>A0A5N5HFY4</accession>
<feature type="region of interest" description="Disordered" evidence="5">
    <location>
        <begin position="211"/>
        <end position="246"/>
    </location>
</feature>
<comment type="caution">
    <text evidence="8">The sequence shown here is derived from an EMBL/GenBank/DDBJ whole genome shotgun (WGS) entry which is preliminary data.</text>
</comment>
<keyword evidence="2 4" id="KW-0863">Zinc-finger</keyword>
<proteinExistence type="predicted"/>
<organism evidence="8 9">
    <name type="scientific">Pyrus ussuriensis x Pyrus communis</name>
    <dbReference type="NCBI Taxonomy" id="2448454"/>
    <lineage>
        <taxon>Eukaryota</taxon>
        <taxon>Viridiplantae</taxon>
        <taxon>Streptophyta</taxon>
        <taxon>Embryophyta</taxon>
        <taxon>Tracheophyta</taxon>
        <taxon>Spermatophyta</taxon>
        <taxon>Magnoliopsida</taxon>
        <taxon>eudicotyledons</taxon>
        <taxon>Gunneridae</taxon>
        <taxon>Pentapetalae</taxon>
        <taxon>rosids</taxon>
        <taxon>fabids</taxon>
        <taxon>Rosales</taxon>
        <taxon>Rosaceae</taxon>
        <taxon>Amygdaloideae</taxon>
        <taxon>Maleae</taxon>
        <taxon>Pyrus</taxon>
    </lineage>
</organism>
<feature type="transmembrane region" description="Helical" evidence="6">
    <location>
        <begin position="525"/>
        <end position="548"/>
    </location>
</feature>
<dbReference type="EMBL" id="SMOL01000160">
    <property type="protein sequence ID" value="KAB2625513.1"/>
    <property type="molecule type" value="Genomic_DNA"/>
</dbReference>
<keyword evidence="6" id="KW-0472">Membrane</keyword>
<dbReference type="GO" id="GO:0004842">
    <property type="term" value="F:ubiquitin-protein transferase activity"/>
    <property type="evidence" value="ECO:0007669"/>
    <property type="project" value="InterPro"/>
</dbReference>
<reference evidence="9" key="2">
    <citation type="submission" date="2019-10" db="EMBL/GenBank/DDBJ databases">
        <title>A de novo genome assembly of a pear dwarfing rootstock.</title>
        <authorList>
            <person name="Wang F."/>
            <person name="Wang J."/>
            <person name="Li S."/>
            <person name="Zhang Y."/>
            <person name="Fang M."/>
            <person name="Ma L."/>
            <person name="Zhao Y."/>
            <person name="Jiang S."/>
        </authorList>
    </citation>
    <scope>NUCLEOTIDE SEQUENCE [LARGE SCALE GENOMIC DNA]</scope>
</reference>
<dbReference type="Proteomes" id="UP000327157">
    <property type="component" value="Chromosome 16"/>
</dbReference>
<dbReference type="GO" id="GO:0008270">
    <property type="term" value="F:zinc ion binding"/>
    <property type="evidence" value="ECO:0007669"/>
    <property type="project" value="UniProtKB-KW"/>
</dbReference>
<keyword evidence="3" id="KW-0862">Zinc</keyword>
<dbReference type="InterPro" id="IPR044807">
    <property type="entry name" value="DRIP1-like"/>
</dbReference>
<dbReference type="PROSITE" id="PS00518">
    <property type="entry name" value="ZF_RING_1"/>
    <property type="match status" value="1"/>
</dbReference>
<dbReference type="InterPro" id="IPR001841">
    <property type="entry name" value="Znf_RING"/>
</dbReference>
<reference evidence="8 9" key="1">
    <citation type="submission" date="2019-09" db="EMBL/GenBank/DDBJ databases">
        <authorList>
            <person name="Ou C."/>
        </authorList>
    </citation>
    <scope>NUCLEOTIDE SEQUENCE [LARGE SCALE GENOMIC DNA]</scope>
    <source>
        <strain evidence="8">S2</strain>
        <tissue evidence="8">Leaf</tissue>
    </source>
</reference>
<keyword evidence="6" id="KW-1133">Transmembrane helix</keyword>
<evidence type="ECO:0000256" key="6">
    <source>
        <dbReference type="SAM" id="Phobius"/>
    </source>
</evidence>
<dbReference type="Gene3D" id="3.30.40.10">
    <property type="entry name" value="Zinc/RING finger domain, C3HC4 (zinc finger)"/>
    <property type="match status" value="1"/>
</dbReference>
<reference evidence="8 9" key="3">
    <citation type="submission" date="2019-11" db="EMBL/GenBank/DDBJ databases">
        <title>A de novo genome assembly of a pear dwarfing rootstock.</title>
        <authorList>
            <person name="Wang F."/>
            <person name="Wang J."/>
            <person name="Li S."/>
            <person name="Zhang Y."/>
            <person name="Fang M."/>
            <person name="Ma L."/>
            <person name="Zhao Y."/>
            <person name="Jiang S."/>
        </authorList>
    </citation>
    <scope>NUCLEOTIDE SEQUENCE [LARGE SCALE GENOMIC DNA]</scope>
    <source>
        <strain evidence="8">S2</strain>
        <tissue evidence="8">Leaf</tissue>
    </source>
</reference>
<evidence type="ECO:0000256" key="4">
    <source>
        <dbReference type="PROSITE-ProRule" id="PRU00175"/>
    </source>
</evidence>
<dbReference type="OrthoDB" id="1305878at2759"/>
<keyword evidence="1" id="KW-0479">Metal-binding</keyword>
<sequence length="563" mass="62677">MSGQVVKRKRKKIEDCVRCPLCNMHFCEATTICECLHTFCKKCIYSKIVDEELDCCPQCNTHLGVAPLEKLRPDRMWDNIVGNIFPSDREKVNVPADNNAQDTTSKPLPSERKMVKEPADCNAQDMTAEVLPYEGRKIKAPADFDVQDITAELLPSESRKSKAPADDNVQDVEAEPLLSGRKKVKEPAVPSTSIPAKRKEIYLSSLLINSPQGSGGSEISGQRRYPARRRFPLPESPSIQKPEKNEDVFHERLKSPQTLKTVALFIKQNSAEGSLKQHMLNKGVVDNSQSGDVKPEIWKPLNRLVEAASKTSPDKINLQLQLPISEPMLPVALNNEACEVKPVIEYGSKSKVGGNVNQSNLAPSGLVSFRKPQRGRKRKPAVPDGLNIPAQSVADANDKCDRILRPIWFSLFASDHQEGFPPLPQLPSCYLRVKDGSFPASFLKKYLVKKLNLTCEDEVEVTLHGKPILPTLEVHNLVDLWLQTTASASPRIQATVGSSAKEYVLPLTYVWDAFTMLFTVCKFHLFFRFIPACTCFACSVVFSVLLTLSRLQKQGASSQLDLQ</sequence>
<dbReference type="PANTHER" id="PTHR46293">
    <property type="entry name" value="E3 UBIQUITIN PROTEIN LIGASE DRIP1"/>
    <property type="match status" value="1"/>
</dbReference>
<feature type="compositionally biased region" description="Polar residues" evidence="5">
    <location>
        <begin position="96"/>
        <end position="107"/>
    </location>
</feature>
<evidence type="ECO:0000313" key="9">
    <source>
        <dbReference type="Proteomes" id="UP000327157"/>
    </source>
</evidence>
<feature type="region of interest" description="Disordered" evidence="5">
    <location>
        <begin position="91"/>
        <end position="113"/>
    </location>
</feature>
<name>A0A5N5HFY4_9ROSA</name>
<keyword evidence="9" id="KW-1185">Reference proteome</keyword>
<dbReference type="AlphaFoldDB" id="A0A5N5HFY4"/>
<gene>
    <name evidence="8" type="ORF">D8674_017173</name>
</gene>
<dbReference type="PANTHER" id="PTHR46293:SF3">
    <property type="entry name" value="E3 UBIQUITIN PROTEIN LIGASE DRIPH-RELATED"/>
    <property type="match status" value="1"/>
</dbReference>
<evidence type="ECO:0000256" key="5">
    <source>
        <dbReference type="SAM" id="MobiDB-lite"/>
    </source>
</evidence>
<feature type="domain" description="RING-type" evidence="7">
    <location>
        <begin position="19"/>
        <end position="60"/>
    </location>
</feature>
<dbReference type="InterPro" id="IPR013083">
    <property type="entry name" value="Znf_RING/FYVE/PHD"/>
</dbReference>
<evidence type="ECO:0000256" key="1">
    <source>
        <dbReference type="ARBA" id="ARBA00022723"/>
    </source>
</evidence>
<evidence type="ECO:0000313" key="8">
    <source>
        <dbReference type="EMBL" id="KAB2625513.1"/>
    </source>
</evidence>
<keyword evidence="6" id="KW-0812">Transmembrane</keyword>
<evidence type="ECO:0000256" key="2">
    <source>
        <dbReference type="ARBA" id="ARBA00022771"/>
    </source>
</evidence>
<dbReference type="SUPFAM" id="SSF57850">
    <property type="entry name" value="RING/U-box"/>
    <property type="match status" value="1"/>
</dbReference>
<evidence type="ECO:0000256" key="3">
    <source>
        <dbReference type="ARBA" id="ARBA00022833"/>
    </source>
</evidence>